<dbReference type="InterPro" id="IPR040442">
    <property type="entry name" value="Pyrv_kinase-like_dom_sf"/>
</dbReference>
<evidence type="ECO:0000313" key="7">
    <source>
        <dbReference type="Proteomes" id="UP001174909"/>
    </source>
</evidence>
<dbReference type="FunFam" id="3.20.20.60:FF:000003">
    <property type="entry name" value="3-methyl-2-oxobutanoate hydroxymethyltransferase"/>
    <property type="match status" value="1"/>
</dbReference>
<dbReference type="EMBL" id="CASHTH010000353">
    <property type="protein sequence ID" value="CAI7998668.1"/>
    <property type="molecule type" value="Genomic_DNA"/>
</dbReference>
<evidence type="ECO:0000256" key="3">
    <source>
        <dbReference type="ARBA" id="ARBA00012618"/>
    </source>
</evidence>
<dbReference type="Pfam" id="PF02548">
    <property type="entry name" value="Pantoate_transf"/>
    <property type="match status" value="1"/>
</dbReference>
<dbReference type="InterPro" id="IPR015813">
    <property type="entry name" value="Pyrv/PenolPyrv_kinase-like_dom"/>
</dbReference>
<evidence type="ECO:0000256" key="1">
    <source>
        <dbReference type="ARBA" id="ARBA00005033"/>
    </source>
</evidence>
<keyword evidence="4" id="KW-0808">Transferase</keyword>
<evidence type="ECO:0000256" key="5">
    <source>
        <dbReference type="ARBA" id="ARBA00049172"/>
    </source>
</evidence>
<sequence length="263" mass="28137">MTPTRGCWSTPLEFRRSWLGTVLGNVVLGYDSTVPVTVEDMVRATAAVTRGAKRAFVVADMPFGSYQSDVPTAIKNAARLMKEGGAQSVKLEGGMSMEKTISALVDAGMPVMGHVGFTPQSIHSFGGYRVQGRGENAERVIEDALAVERAGAYSVVLELMPSELSKEITERLTIPTIGIGAGPHCDGQIQVLHDMLGLDPTFRPRHAGHYGDFAEAITDAVRRYVDDVATGSSRGPGVALLASGLNLFGSGFVVCEQREHMRL</sequence>
<dbReference type="PANTHER" id="PTHR20881:SF0">
    <property type="entry name" value="3-METHYL-2-OXOBUTANOATE HYDROXYMETHYLTRANSFERASE"/>
    <property type="match status" value="1"/>
</dbReference>
<reference evidence="6" key="1">
    <citation type="submission" date="2023-03" db="EMBL/GenBank/DDBJ databases">
        <authorList>
            <person name="Steffen K."/>
            <person name="Cardenas P."/>
        </authorList>
    </citation>
    <scope>NUCLEOTIDE SEQUENCE</scope>
</reference>
<dbReference type="Proteomes" id="UP001174909">
    <property type="component" value="Unassembled WGS sequence"/>
</dbReference>
<protein>
    <recommendedName>
        <fullName evidence="3">3-methyl-2-oxobutanoate hydroxymethyltransferase</fullName>
        <ecNumber evidence="3">2.1.2.11</ecNumber>
    </recommendedName>
</protein>
<dbReference type="GO" id="GO:0000287">
    <property type="term" value="F:magnesium ion binding"/>
    <property type="evidence" value="ECO:0007669"/>
    <property type="project" value="TreeGrafter"/>
</dbReference>
<dbReference type="EC" id="2.1.2.11" evidence="3"/>
<proteinExistence type="inferred from homology"/>
<dbReference type="SUPFAM" id="SSF51621">
    <property type="entry name" value="Phosphoenolpyruvate/pyruvate domain"/>
    <property type="match status" value="1"/>
</dbReference>
<keyword evidence="7" id="KW-1185">Reference proteome</keyword>
<dbReference type="HAMAP" id="MF_00156">
    <property type="entry name" value="PanB"/>
    <property type="match status" value="1"/>
</dbReference>
<evidence type="ECO:0000256" key="4">
    <source>
        <dbReference type="ARBA" id="ARBA00022679"/>
    </source>
</evidence>
<gene>
    <name evidence="6" type="ORF">GBAR_LOCUS2494</name>
</gene>
<comment type="similarity">
    <text evidence="2">Belongs to the PanB family.</text>
</comment>
<dbReference type="InterPro" id="IPR003700">
    <property type="entry name" value="Pantoate_hydroxy_MeTrfase"/>
</dbReference>
<dbReference type="AlphaFoldDB" id="A0AA35QZR8"/>
<name>A0AA35QZR8_GEOBA</name>
<comment type="pathway">
    <text evidence="1">Cofactor biosynthesis; (R)-pantothenate biosynthesis; (R)-pantoate from 3-methyl-2-oxobutanoate: step 1/2.</text>
</comment>
<dbReference type="PANTHER" id="PTHR20881">
    <property type="entry name" value="3-METHYL-2-OXOBUTANOATE HYDROXYMETHYLTRANSFERASE"/>
    <property type="match status" value="1"/>
</dbReference>
<dbReference type="NCBIfam" id="TIGR00222">
    <property type="entry name" value="panB"/>
    <property type="match status" value="1"/>
</dbReference>
<comment type="catalytic activity">
    <reaction evidence="5">
        <text>(6R)-5,10-methylene-5,6,7,8-tetrahydrofolate + 3-methyl-2-oxobutanoate + H2O = 2-dehydropantoate + (6S)-5,6,7,8-tetrahydrofolate</text>
        <dbReference type="Rhea" id="RHEA:11824"/>
        <dbReference type="ChEBI" id="CHEBI:11561"/>
        <dbReference type="ChEBI" id="CHEBI:11851"/>
        <dbReference type="ChEBI" id="CHEBI:15377"/>
        <dbReference type="ChEBI" id="CHEBI:15636"/>
        <dbReference type="ChEBI" id="CHEBI:57453"/>
        <dbReference type="EC" id="2.1.2.11"/>
    </reaction>
</comment>
<evidence type="ECO:0000256" key="2">
    <source>
        <dbReference type="ARBA" id="ARBA00008676"/>
    </source>
</evidence>
<dbReference type="GO" id="GO:0003864">
    <property type="term" value="F:3-methyl-2-oxobutanoate hydroxymethyltransferase activity"/>
    <property type="evidence" value="ECO:0007669"/>
    <property type="project" value="UniProtKB-EC"/>
</dbReference>
<organism evidence="6 7">
    <name type="scientific">Geodia barretti</name>
    <name type="common">Barrett's horny sponge</name>
    <dbReference type="NCBI Taxonomy" id="519541"/>
    <lineage>
        <taxon>Eukaryota</taxon>
        <taxon>Metazoa</taxon>
        <taxon>Porifera</taxon>
        <taxon>Demospongiae</taxon>
        <taxon>Heteroscleromorpha</taxon>
        <taxon>Tetractinellida</taxon>
        <taxon>Astrophorina</taxon>
        <taxon>Geodiidae</taxon>
        <taxon>Geodia</taxon>
    </lineage>
</organism>
<dbReference type="Gene3D" id="3.20.20.60">
    <property type="entry name" value="Phosphoenolpyruvate-binding domains"/>
    <property type="match status" value="1"/>
</dbReference>
<dbReference type="GO" id="GO:0005737">
    <property type="term" value="C:cytoplasm"/>
    <property type="evidence" value="ECO:0007669"/>
    <property type="project" value="TreeGrafter"/>
</dbReference>
<dbReference type="PIRSF" id="PIRSF000388">
    <property type="entry name" value="Pantoate_hydroxy_MeTrfase"/>
    <property type="match status" value="1"/>
</dbReference>
<accession>A0AA35QZR8</accession>
<dbReference type="NCBIfam" id="NF001452">
    <property type="entry name" value="PRK00311.1"/>
    <property type="match status" value="1"/>
</dbReference>
<dbReference type="CDD" id="cd06557">
    <property type="entry name" value="KPHMT-like"/>
    <property type="match status" value="1"/>
</dbReference>
<evidence type="ECO:0000313" key="6">
    <source>
        <dbReference type="EMBL" id="CAI7998668.1"/>
    </source>
</evidence>
<dbReference type="GO" id="GO:0015940">
    <property type="term" value="P:pantothenate biosynthetic process"/>
    <property type="evidence" value="ECO:0007669"/>
    <property type="project" value="InterPro"/>
</dbReference>
<comment type="caution">
    <text evidence="6">The sequence shown here is derived from an EMBL/GenBank/DDBJ whole genome shotgun (WGS) entry which is preliminary data.</text>
</comment>